<dbReference type="Pfam" id="PF02628">
    <property type="entry name" value="COX15-CtaA"/>
    <property type="match status" value="1"/>
</dbReference>
<organism evidence="13 14">
    <name type="scientific">Agrococcus terreus</name>
    <dbReference type="NCBI Taxonomy" id="574649"/>
    <lineage>
        <taxon>Bacteria</taxon>
        <taxon>Bacillati</taxon>
        <taxon>Actinomycetota</taxon>
        <taxon>Actinomycetes</taxon>
        <taxon>Micrococcales</taxon>
        <taxon>Microbacteriaceae</taxon>
        <taxon>Agrococcus</taxon>
    </lineage>
</organism>
<feature type="transmembrane region" description="Helical" evidence="12">
    <location>
        <begin position="173"/>
        <end position="193"/>
    </location>
</feature>
<name>A0ABQ2KHZ5_9MICO</name>
<accession>A0ABQ2KHZ5</accession>
<evidence type="ECO:0000256" key="5">
    <source>
        <dbReference type="ARBA" id="ARBA00022989"/>
    </source>
</evidence>
<keyword evidence="2" id="KW-1003">Cell membrane</keyword>
<evidence type="ECO:0000313" key="14">
    <source>
        <dbReference type="Proteomes" id="UP000626982"/>
    </source>
</evidence>
<feature type="transmembrane region" description="Helical" evidence="12">
    <location>
        <begin position="107"/>
        <end position="133"/>
    </location>
</feature>
<evidence type="ECO:0000256" key="6">
    <source>
        <dbReference type="ARBA" id="ARBA00023002"/>
    </source>
</evidence>
<gene>
    <name evidence="13" type="ORF">GCM10010968_15250</name>
</gene>
<keyword evidence="8" id="KW-0350">Heme biosynthesis</keyword>
<evidence type="ECO:0000256" key="2">
    <source>
        <dbReference type="ARBA" id="ARBA00022475"/>
    </source>
</evidence>
<keyword evidence="9 12" id="KW-0472">Membrane</keyword>
<keyword evidence="4" id="KW-0479">Metal-binding</keyword>
<feature type="transmembrane region" description="Helical" evidence="12">
    <location>
        <begin position="139"/>
        <end position="161"/>
    </location>
</feature>
<protein>
    <submittedName>
        <fullName evidence="13">Cytochrome b561</fullName>
    </submittedName>
</protein>
<evidence type="ECO:0000313" key="13">
    <source>
        <dbReference type="EMBL" id="GGN83918.1"/>
    </source>
</evidence>
<comment type="caution">
    <text evidence="13">The sequence shown here is derived from an EMBL/GenBank/DDBJ whole genome shotgun (WGS) entry which is preliminary data.</text>
</comment>
<evidence type="ECO:0000256" key="10">
    <source>
        <dbReference type="ARBA" id="ARBA00023157"/>
    </source>
</evidence>
<dbReference type="EMBL" id="BMLM01000001">
    <property type="protein sequence ID" value="GGN83918.1"/>
    <property type="molecule type" value="Genomic_DNA"/>
</dbReference>
<feature type="transmembrane region" description="Helical" evidence="12">
    <location>
        <begin position="272"/>
        <end position="296"/>
    </location>
</feature>
<sequence>MGSTPILSREAERCIVLQRSRSLIIAAWATLVSQIVIVGTGGAVRLTGSGLGCSEWPNCTPESFTPVPEQGIHGLIEFGNRVWGGIVVLIAVVMLVMAIVQRAGRTIVTLASLVVGLTVAQALIGAVVVWMHLRPDTVGIHFFLSVVLVVLAAVMTWKVVVGPSGPRVAARGQTILVHAMTAVLAVVIVVGVLTTGSGPHAGDGGAARNGLDPSVMQHVHAWPGYALVALLGAVLAAAVLRGPRRHLRLVVATFAVVLLQVAIGIAQSNLGLPIGLVGIHMVLSVIIAALGSAVVLSLRPPAEAAPVATDDREAVAA</sequence>
<feature type="transmembrane region" description="Helical" evidence="12">
    <location>
        <begin position="222"/>
        <end position="240"/>
    </location>
</feature>
<dbReference type="InterPro" id="IPR050450">
    <property type="entry name" value="COX15/CtaA_HemeA_synthase"/>
</dbReference>
<evidence type="ECO:0000256" key="8">
    <source>
        <dbReference type="ARBA" id="ARBA00023133"/>
    </source>
</evidence>
<feature type="transmembrane region" description="Helical" evidence="12">
    <location>
        <begin position="23"/>
        <end position="44"/>
    </location>
</feature>
<keyword evidence="3 12" id="KW-0812">Transmembrane</keyword>
<keyword evidence="10" id="KW-1015">Disulfide bond</keyword>
<evidence type="ECO:0000256" key="3">
    <source>
        <dbReference type="ARBA" id="ARBA00022692"/>
    </source>
</evidence>
<feature type="transmembrane region" description="Helical" evidence="12">
    <location>
        <begin position="82"/>
        <end position="100"/>
    </location>
</feature>
<keyword evidence="5 12" id="KW-1133">Transmembrane helix</keyword>
<dbReference type="Proteomes" id="UP000626982">
    <property type="component" value="Unassembled WGS sequence"/>
</dbReference>
<evidence type="ECO:0000256" key="9">
    <source>
        <dbReference type="ARBA" id="ARBA00023136"/>
    </source>
</evidence>
<evidence type="ECO:0000256" key="7">
    <source>
        <dbReference type="ARBA" id="ARBA00023004"/>
    </source>
</evidence>
<dbReference type="PANTHER" id="PTHR35457">
    <property type="entry name" value="HEME A SYNTHASE"/>
    <property type="match status" value="1"/>
</dbReference>
<dbReference type="InterPro" id="IPR003780">
    <property type="entry name" value="COX15/CtaA_fam"/>
</dbReference>
<reference evidence="14" key="1">
    <citation type="journal article" date="2019" name="Int. J. Syst. Evol. Microbiol.">
        <title>The Global Catalogue of Microorganisms (GCM) 10K type strain sequencing project: providing services to taxonomists for standard genome sequencing and annotation.</title>
        <authorList>
            <consortium name="The Broad Institute Genomics Platform"/>
            <consortium name="The Broad Institute Genome Sequencing Center for Infectious Disease"/>
            <person name="Wu L."/>
            <person name="Ma J."/>
        </authorList>
    </citation>
    <scope>NUCLEOTIDE SEQUENCE [LARGE SCALE GENOMIC DNA]</scope>
    <source>
        <strain evidence="14">CGMCC 1.6960</strain>
    </source>
</reference>
<dbReference type="PANTHER" id="PTHR35457:SF1">
    <property type="entry name" value="HEME A SYNTHASE"/>
    <property type="match status" value="1"/>
</dbReference>
<proteinExistence type="predicted"/>
<comment type="subcellular location">
    <subcellularLocation>
        <location evidence="1">Membrane</location>
        <topology evidence="1">Multi-pass membrane protein</topology>
    </subcellularLocation>
</comment>
<feature type="transmembrane region" description="Helical" evidence="12">
    <location>
        <begin position="247"/>
        <end position="266"/>
    </location>
</feature>
<comment type="pathway">
    <text evidence="11">Porphyrin-containing compound metabolism.</text>
</comment>
<keyword evidence="14" id="KW-1185">Reference proteome</keyword>
<evidence type="ECO:0000256" key="11">
    <source>
        <dbReference type="ARBA" id="ARBA00023444"/>
    </source>
</evidence>
<evidence type="ECO:0000256" key="1">
    <source>
        <dbReference type="ARBA" id="ARBA00004141"/>
    </source>
</evidence>
<keyword evidence="7" id="KW-0408">Iron</keyword>
<keyword evidence="6" id="KW-0560">Oxidoreductase</keyword>
<evidence type="ECO:0000256" key="12">
    <source>
        <dbReference type="SAM" id="Phobius"/>
    </source>
</evidence>
<evidence type="ECO:0000256" key="4">
    <source>
        <dbReference type="ARBA" id="ARBA00022723"/>
    </source>
</evidence>